<name>A0A1I7Z8W2_9BILA</name>
<proteinExistence type="predicted"/>
<dbReference type="Proteomes" id="UP000095287">
    <property type="component" value="Unplaced"/>
</dbReference>
<reference evidence="2" key="1">
    <citation type="submission" date="2016-11" db="UniProtKB">
        <authorList>
            <consortium name="WormBaseParasite"/>
        </authorList>
    </citation>
    <scope>IDENTIFICATION</scope>
</reference>
<organism evidence="1 2">
    <name type="scientific">Steinernema glaseri</name>
    <dbReference type="NCBI Taxonomy" id="37863"/>
    <lineage>
        <taxon>Eukaryota</taxon>
        <taxon>Metazoa</taxon>
        <taxon>Ecdysozoa</taxon>
        <taxon>Nematoda</taxon>
        <taxon>Chromadorea</taxon>
        <taxon>Rhabditida</taxon>
        <taxon>Tylenchina</taxon>
        <taxon>Panagrolaimomorpha</taxon>
        <taxon>Strongyloidoidea</taxon>
        <taxon>Steinernematidae</taxon>
        <taxon>Steinernema</taxon>
    </lineage>
</organism>
<evidence type="ECO:0000313" key="2">
    <source>
        <dbReference type="WBParaSite" id="L893_g24029.t1"/>
    </source>
</evidence>
<keyword evidence="1" id="KW-1185">Reference proteome</keyword>
<evidence type="ECO:0000313" key="1">
    <source>
        <dbReference type="Proteomes" id="UP000095287"/>
    </source>
</evidence>
<accession>A0A1I7Z8W2</accession>
<sequence>MKAIETLKPPPYSSAFACGPSIDGYRTHGRGRGPVPRVAAKFRIDRRARERRPPGAINQKTQSVLRGPKNVYCRKTKKNGERGAAEFRAGRFRRLLGGEPAEQGHMAVKECVII</sequence>
<protein>
    <submittedName>
        <fullName evidence="2">Uncharacterized protein</fullName>
    </submittedName>
</protein>
<dbReference type="AlphaFoldDB" id="A0A1I7Z8W2"/>
<dbReference type="WBParaSite" id="L893_g24029.t1">
    <property type="protein sequence ID" value="L893_g24029.t1"/>
    <property type="gene ID" value="L893_g24029"/>
</dbReference>